<dbReference type="InterPro" id="IPR027367">
    <property type="entry name" value="Gly-zipper_YMGG"/>
</dbReference>
<feature type="domain" description="YMGG-like Gly-zipper" evidence="2">
    <location>
        <begin position="20"/>
        <end position="62"/>
    </location>
</feature>
<organism evidence="3 4">
    <name type="scientific">Candidatus Marimicrobium litorale</name>
    <dbReference type="NCBI Taxonomy" id="2518991"/>
    <lineage>
        <taxon>Bacteria</taxon>
        <taxon>Pseudomonadati</taxon>
        <taxon>Pseudomonadota</taxon>
        <taxon>Gammaproteobacteria</taxon>
        <taxon>Cellvibrionales</taxon>
        <taxon>Halieaceae</taxon>
        <taxon>Marimicrobium</taxon>
    </lineage>
</organism>
<evidence type="ECO:0000313" key="4">
    <source>
        <dbReference type="Proteomes" id="UP001143304"/>
    </source>
</evidence>
<keyword evidence="4" id="KW-1185">Reference proteome</keyword>
<feature type="region of interest" description="Disordered" evidence="1">
    <location>
        <begin position="70"/>
        <end position="91"/>
    </location>
</feature>
<dbReference type="Pfam" id="PF13441">
    <property type="entry name" value="Gly-zipper_YMGG"/>
    <property type="match status" value="1"/>
</dbReference>
<sequence>MYLAGAALGLAILTGGCTMNDTQQRVGSGSVIGALGGALLGGSREGAAIGAAVGAAGGYIVDQRSKRSDTASENARLRAENEQLRQEADGI</sequence>
<evidence type="ECO:0000256" key="1">
    <source>
        <dbReference type="SAM" id="MobiDB-lite"/>
    </source>
</evidence>
<name>A0ABT3T445_9GAMM</name>
<reference evidence="3" key="1">
    <citation type="submission" date="2019-02" db="EMBL/GenBank/DDBJ databases">
        <authorList>
            <person name="Li S.-H."/>
        </authorList>
    </citation>
    <scope>NUCLEOTIDE SEQUENCE</scope>
    <source>
        <strain evidence="3">IMCC11814</strain>
    </source>
</reference>
<protein>
    <recommendedName>
        <fullName evidence="2">YMGG-like Gly-zipper domain-containing protein</fullName>
    </recommendedName>
</protein>
<dbReference type="Proteomes" id="UP001143304">
    <property type="component" value="Unassembled WGS sequence"/>
</dbReference>
<comment type="caution">
    <text evidence="3">The sequence shown here is derived from an EMBL/GenBank/DDBJ whole genome shotgun (WGS) entry which is preliminary data.</text>
</comment>
<evidence type="ECO:0000259" key="2">
    <source>
        <dbReference type="Pfam" id="PF13441"/>
    </source>
</evidence>
<gene>
    <name evidence="3" type="ORF">EYC82_06740</name>
</gene>
<evidence type="ECO:0000313" key="3">
    <source>
        <dbReference type="EMBL" id="MCX2977048.1"/>
    </source>
</evidence>
<dbReference type="EMBL" id="SHNO01000001">
    <property type="protein sequence ID" value="MCX2977048.1"/>
    <property type="molecule type" value="Genomic_DNA"/>
</dbReference>
<accession>A0ABT3T445</accession>
<proteinExistence type="predicted"/>